<feature type="region of interest" description="Disordered" evidence="1">
    <location>
        <begin position="375"/>
        <end position="397"/>
    </location>
</feature>
<evidence type="ECO:0000313" key="2">
    <source>
        <dbReference type="EMBL" id="WUQ86331.1"/>
    </source>
</evidence>
<dbReference type="Pfam" id="PF04339">
    <property type="entry name" value="FemAB_like"/>
    <property type="match status" value="1"/>
</dbReference>
<dbReference type="EMBL" id="CP108110">
    <property type="protein sequence ID" value="WUQ86331.1"/>
    <property type="molecule type" value="Genomic_DNA"/>
</dbReference>
<gene>
    <name evidence="2" type="ORF">OHA16_27295</name>
</gene>
<dbReference type="SUPFAM" id="SSF55729">
    <property type="entry name" value="Acyl-CoA N-acyltransferases (Nat)"/>
    <property type="match status" value="1"/>
</dbReference>
<keyword evidence="2" id="KW-0012">Acyltransferase</keyword>
<dbReference type="GO" id="GO:0016746">
    <property type="term" value="F:acyltransferase activity"/>
    <property type="evidence" value="ECO:0007669"/>
    <property type="project" value="UniProtKB-KW"/>
</dbReference>
<sequence>MRSTLVDDPEAARAAGWDRLVPPDNLFHSAGWLAIDAKAADGAPRYVLTRDGADERLVSALSCYPLAPDSAPWPFLRPDLFVHRVAELRGVPMSPELSGAAAGLLPGLACGGRRVSDSRLLVADGLTDRQRADATDAALAAAERLARDTGAESMAFLFVDDSDGELRARLAAHGYRAFRSDRECVLDLPDGEFADYVARFSSHRRRHIRRERQAVADAGIRYAYLPADRVDLDVLLPMETQVLEKYGHAVDREQLRTKHLQMAAAFPGDVGYLVALDPDGRQIAFAQCVRRGDTLHPRTLGIDYSVHPGLPLYFDLVYYATTEYAIGQRLRKIEYSIEAEEAKIGRGCRPTQKHTYVKPLSATAERHLARVLAALEPDRSDGAADDRPAGPAPAARS</sequence>
<organism evidence="2 3">
    <name type="scientific">Kitasatospora purpeofusca</name>
    <dbReference type="NCBI Taxonomy" id="67352"/>
    <lineage>
        <taxon>Bacteria</taxon>
        <taxon>Bacillati</taxon>
        <taxon>Actinomycetota</taxon>
        <taxon>Actinomycetes</taxon>
        <taxon>Kitasatosporales</taxon>
        <taxon>Streptomycetaceae</taxon>
        <taxon>Kitasatospora</taxon>
    </lineage>
</organism>
<evidence type="ECO:0000313" key="3">
    <source>
        <dbReference type="Proteomes" id="UP001432222"/>
    </source>
</evidence>
<feature type="compositionally biased region" description="Basic and acidic residues" evidence="1">
    <location>
        <begin position="376"/>
        <end position="388"/>
    </location>
</feature>
<accession>A0ABZ1U5S4</accession>
<dbReference type="PANTHER" id="PTHR47017:SF1">
    <property type="entry name" value="ACYL-COA"/>
    <property type="match status" value="1"/>
</dbReference>
<proteinExistence type="predicted"/>
<reference evidence="2" key="1">
    <citation type="submission" date="2022-10" db="EMBL/GenBank/DDBJ databases">
        <title>The complete genomes of actinobacterial strains from the NBC collection.</title>
        <authorList>
            <person name="Joergensen T.S."/>
            <person name="Alvarez Arevalo M."/>
            <person name="Sterndorff E.B."/>
            <person name="Faurdal D."/>
            <person name="Vuksanovic O."/>
            <person name="Mourched A.-S."/>
            <person name="Charusanti P."/>
            <person name="Shaw S."/>
            <person name="Blin K."/>
            <person name="Weber T."/>
        </authorList>
    </citation>
    <scope>NUCLEOTIDE SEQUENCE</scope>
    <source>
        <strain evidence="2">NBC_00222</strain>
    </source>
</reference>
<dbReference type="PANTHER" id="PTHR47017">
    <property type="entry name" value="ACYL-COA"/>
    <property type="match status" value="1"/>
</dbReference>
<dbReference type="EC" id="2.3.1.-" evidence="2"/>
<dbReference type="RefSeq" id="WP_328956958.1">
    <property type="nucleotide sequence ID" value="NZ_CP108110.1"/>
</dbReference>
<keyword evidence="3" id="KW-1185">Reference proteome</keyword>
<name>A0ABZ1U5S4_9ACTN</name>
<dbReference type="InterPro" id="IPR016181">
    <property type="entry name" value="Acyl_CoA_acyltransferase"/>
</dbReference>
<dbReference type="Proteomes" id="UP001432222">
    <property type="component" value="Chromosome"/>
</dbReference>
<protein>
    <submittedName>
        <fullName evidence="2">GNAT family N-acetyltransferase</fullName>
        <ecNumber evidence="2">2.3.1.-</ecNumber>
    </submittedName>
</protein>
<keyword evidence="2" id="KW-0808">Transferase</keyword>
<evidence type="ECO:0000256" key="1">
    <source>
        <dbReference type="SAM" id="MobiDB-lite"/>
    </source>
</evidence>
<dbReference type="InterPro" id="IPR007434">
    <property type="entry name" value="FemAB-like"/>
</dbReference>